<keyword evidence="7 8" id="KW-0624">Polysaccharide degradation</keyword>
<dbReference type="InterPro" id="IPR018221">
    <property type="entry name" value="Glyco_hydro_9_His_AS"/>
</dbReference>
<dbReference type="GO" id="GO:0008810">
    <property type="term" value="F:cellulase activity"/>
    <property type="evidence" value="ECO:0007669"/>
    <property type="project" value="UniProtKB-EC"/>
</dbReference>
<keyword evidence="4 9" id="KW-0136">Cellulose degradation</keyword>
<evidence type="ECO:0000256" key="9">
    <source>
        <dbReference type="RuleBase" id="RU361166"/>
    </source>
</evidence>
<keyword evidence="10" id="KW-0812">Transmembrane</keyword>
<dbReference type="AlphaFoldDB" id="A0A2Z7A7U0"/>
<dbReference type="OrthoDB" id="10257085at2759"/>
<keyword evidence="10" id="KW-0472">Membrane</keyword>
<keyword evidence="10" id="KW-1133">Transmembrane helix</keyword>
<dbReference type="InterPro" id="IPR008928">
    <property type="entry name" value="6-hairpin_glycosidase_sf"/>
</dbReference>
<keyword evidence="6 8" id="KW-0326">Glycosidase</keyword>
<dbReference type="Pfam" id="PF00759">
    <property type="entry name" value="Glyco_hydro_9"/>
    <property type="match status" value="1"/>
</dbReference>
<dbReference type="Proteomes" id="UP000250235">
    <property type="component" value="Unassembled WGS sequence"/>
</dbReference>
<comment type="catalytic activity">
    <reaction evidence="1 9">
        <text>Endohydrolysis of (1-&gt;4)-beta-D-glucosidic linkages in cellulose, lichenin and cereal beta-D-glucans.</text>
        <dbReference type="EC" id="3.2.1.4"/>
    </reaction>
</comment>
<evidence type="ECO:0000313" key="12">
    <source>
        <dbReference type="EMBL" id="KZV17341.1"/>
    </source>
</evidence>
<dbReference type="InterPro" id="IPR012341">
    <property type="entry name" value="6hp_glycosidase-like_sf"/>
</dbReference>
<dbReference type="PANTHER" id="PTHR22298">
    <property type="entry name" value="ENDO-1,4-BETA-GLUCANASE"/>
    <property type="match status" value="1"/>
</dbReference>
<dbReference type="GO" id="GO:0030245">
    <property type="term" value="P:cellulose catabolic process"/>
    <property type="evidence" value="ECO:0007669"/>
    <property type="project" value="UniProtKB-KW"/>
</dbReference>
<evidence type="ECO:0000256" key="6">
    <source>
        <dbReference type="ARBA" id="ARBA00023295"/>
    </source>
</evidence>
<dbReference type="SUPFAM" id="SSF48208">
    <property type="entry name" value="Six-hairpin glycosidases"/>
    <property type="match status" value="1"/>
</dbReference>
<accession>A0A2Z7A7U0</accession>
<keyword evidence="5 8" id="KW-0119">Carbohydrate metabolism</keyword>
<evidence type="ECO:0000256" key="10">
    <source>
        <dbReference type="SAM" id="Phobius"/>
    </source>
</evidence>
<dbReference type="EMBL" id="KV018436">
    <property type="protein sequence ID" value="KZV17341.1"/>
    <property type="molecule type" value="Genomic_DNA"/>
</dbReference>
<evidence type="ECO:0000256" key="7">
    <source>
        <dbReference type="ARBA" id="ARBA00023326"/>
    </source>
</evidence>
<reference evidence="12 13" key="1">
    <citation type="journal article" date="2015" name="Proc. Natl. Acad. Sci. U.S.A.">
        <title>The resurrection genome of Boea hygrometrica: A blueprint for survival of dehydration.</title>
        <authorList>
            <person name="Xiao L."/>
            <person name="Yang G."/>
            <person name="Zhang L."/>
            <person name="Yang X."/>
            <person name="Zhao S."/>
            <person name="Ji Z."/>
            <person name="Zhou Q."/>
            <person name="Hu M."/>
            <person name="Wang Y."/>
            <person name="Chen M."/>
            <person name="Xu Y."/>
            <person name="Jin H."/>
            <person name="Xiao X."/>
            <person name="Hu G."/>
            <person name="Bao F."/>
            <person name="Hu Y."/>
            <person name="Wan P."/>
            <person name="Li L."/>
            <person name="Deng X."/>
            <person name="Kuang T."/>
            <person name="Xiang C."/>
            <person name="Zhu J.K."/>
            <person name="Oliver M.J."/>
            <person name="He Y."/>
        </authorList>
    </citation>
    <scope>NUCLEOTIDE SEQUENCE [LARGE SCALE GENOMIC DNA]</scope>
    <source>
        <strain evidence="13">cv. XS01</strain>
    </source>
</reference>
<evidence type="ECO:0000256" key="3">
    <source>
        <dbReference type="ARBA" id="ARBA00022801"/>
    </source>
</evidence>
<dbReference type="InterPro" id="IPR001701">
    <property type="entry name" value="Glyco_hydro_9"/>
</dbReference>
<dbReference type="PROSITE" id="PS00592">
    <property type="entry name" value="GH9_2"/>
    <property type="match status" value="1"/>
</dbReference>
<feature type="active site" evidence="8">
    <location>
        <position position="513"/>
    </location>
</feature>
<protein>
    <recommendedName>
        <fullName evidence="9">Endoglucanase</fullName>
        <ecNumber evidence="9">3.2.1.4</ecNumber>
    </recommendedName>
</protein>
<keyword evidence="13" id="KW-1185">Reference proteome</keyword>
<keyword evidence="3 8" id="KW-0378">Hydrolase</keyword>
<evidence type="ECO:0000256" key="1">
    <source>
        <dbReference type="ARBA" id="ARBA00000966"/>
    </source>
</evidence>
<evidence type="ECO:0000256" key="4">
    <source>
        <dbReference type="ARBA" id="ARBA00023001"/>
    </source>
</evidence>
<feature type="transmembrane region" description="Helical" evidence="10">
    <location>
        <begin position="74"/>
        <end position="95"/>
    </location>
</feature>
<feature type="domain" description="Glycoside hydrolase family 9" evidence="11">
    <location>
        <begin position="111"/>
        <end position="583"/>
    </location>
</feature>
<proteinExistence type="inferred from homology"/>
<evidence type="ECO:0000256" key="5">
    <source>
        <dbReference type="ARBA" id="ARBA00023277"/>
    </source>
</evidence>
<dbReference type="EC" id="3.2.1.4" evidence="9"/>
<evidence type="ECO:0000256" key="2">
    <source>
        <dbReference type="ARBA" id="ARBA00007072"/>
    </source>
</evidence>
<gene>
    <name evidence="12" type="ORF">F511_22016</name>
</gene>
<comment type="similarity">
    <text evidence="2 8 9">Belongs to the glycosyl hydrolase 9 (cellulase E) family.</text>
</comment>
<sequence>MSETSETDFHSGRFVHSVSESGRLIPTSTRWNSTGLGFNYLPRSLDGFDTLPSRFSKSVDFNLTIGDKGFFKRCVYTTIFAVVFVPVLVLLLHFLTHKNEDNGGPKNLSLALKQALLFFDAQKSGHFPGNSTIKFRGDSGLNDGKYGKTDADLVGGFYDSGNNIKFSFSTAYTVTLLSWTVIEYRQKYAAIGELDHIKDIIKWGTDYLLKVFIPPTTNQDSAVLFSQVGGNEGSLNQDNDVTCWQKPEDMKYTRPVSVCDDTAADLAGEIVAAMSAASLVLVGEKGYSERLVRAAEKLFNLATRQDQSHKPGKYTEDGACGGLAVNFYNSTTYVDELVWGGTWLFFATGNSSYLKYSTDNFDSAEKEELPWEKLVFYWNNKFTANAVLMTRIRYFIDLGYPYEDALATNRTDWLMCSYLSSQNLSVTNGGLVLLKPDTSSPLQYVATGSFLSKLYTDYLELLSRTGGSCKTAIFSNQMLRDFSMSQVNYMLGDNPMKMSYMVGYGDRYPVHAHHRAASIPHDGRWYSCSEGNGFLTSKDKNPNILLGAMVGGPDKNDAFSDDRAKPWFTEPSISSNAGLVAALVALLDPALIGSADADGNNLGIDKMGIFQNVH</sequence>
<evidence type="ECO:0000259" key="11">
    <source>
        <dbReference type="Pfam" id="PF00759"/>
    </source>
</evidence>
<evidence type="ECO:0000256" key="8">
    <source>
        <dbReference type="PROSITE-ProRule" id="PRU10059"/>
    </source>
</evidence>
<name>A0A2Z7A7U0_9LAMI</name>
<dbReference type="Gene3D" id="1.50.10.10">
    <property type="match status" value="1"/>
</dbReference>
<evidence type="ECO:0000313" key="13">
    <source>
        <dbReference type="Proteomes" id="UP000250235"/>
    </source>
</evidence>
<organism evidence="12 13">
    <name type="scientific">Dorcoceras hygrometricum</name>
    <dbReference type="NCBI Taxonomy" id="472368"/>
    <lineage>
        <taxon>Eukaryota</taxon>
        <taxon>Viridiplantae</taxon>
        <taxon>Streptophyta</taxon>
        <taxon>Embryophyta</taxon>
        <taxon>Tracheophyta</taxon>
        <taxon>Spermatophyta</taxon>
        <taxon>Magnoliopsida</taxon>
        <taxon>eudicotyledons</taxon>
        <taxon>Gunneridae</taxon>
        <taxon>Pentapetalae</taxon>
        <taxon>asterids</taxon>
        <taxon>lamiids</taxon>
        <taxon>Lamiales</taxon>
        <taxon>Gesneriaceae</taxon>
        <taxon>Didymocarpoideae</taxon>
        <taxon>Trichosporeae</taxon>
        <taxon>Loxocarpinae</taxon>
        <taxon>Dorcoceras</taxon>
    </lineage>
</organism>